<accession>A0AAE1HYG0</accession>
<protein>
    <submittedName>
        <fullName evidence="1">Acetyl-CoA carboxylase</fullName>
    </submittedName>
</protein>
<dbReference type="EMBL" id="JAHWGI010001402">
    <property type="protein sequence ID" value="KAK3929683.1"/>
    <property type="molecule type" value="Genomic_DNA"/>
</dbReference>
<organism evidence="1 2">
    <name type="scientific">Frankliniella fusca</name>
    <dbReference type="NCBI Taxonomy" id="407009"/>
    <lineage>
        <taxon>Eukaryota</taxon>
        <taxon>Metazoa</taxon>
        <taxon>Ecdysozoa</taxon>
        <taxon>Arthropoda</taxon>
        <taxon>Hexapoda</taxon>
        <taxon>Insecta</taxon>
        <taxon>Pterygota</taxon>
        <taxon>Neoptera</taxon>
        <taxon>Paraneoptera</taxon>
        <taxon>Thysanoptera</taxon>
        <taxon>Terebrantia</taxon>
        <taxon>Thripoidea</taxon>
        <taxon>Thripidae</taxon>
        <taxon>Frankliniella</taxon>
    </lineage>
</organism>
<evidence type="ECO:0000313" key="1">
    <source>
        <dbReference type="EMBL" id="KAK3929683.1"/>
    </source>
</evidence>
<comment type="caution">
    <text evidence="1">The sequence shown here is derived from an EMBL/GenBank/DDBJ whole genome shotgun (WGS) entry which is preliminary data.</text>
</comment>
<dbReference type="AlphaFoldDB" id="A0AAE1HYG0"/>
<dbReference type="Proteomes" id="UP001219518">
    <property type="component" value="Unassembled WGS sequence"/>
</dbReference>
<evidence type="ECO:0000313" key="2">
    <source>
        <dbReference type="Proteomes" id="UP001219518"/>
    </source>
</evidence>
<reference evidence="1" key="1">
    <citation type="submission" date="2021-07" db="EMBL/GenBank/DDBJ databases">
        <authorList>
            <person name="Catto M.A."/>
            <person name="Jacobson A."/>
            <person name="Kennedy G."/>
            <person name="Labadie P."/>
            <person name="Hunt B.G."/>
            <person name="Srinivasan R."/>
        </authorList>
    </citation>
    <scope>NUCLEOTIDE SEQUENCE</scope>
    <source>
        <strain evidence="1">PL_HMW_Pooled</strain>
        <tissue evidence="1">Head</tissue>
    </source>
</reference>
<keyword evidence="2" id="KW-1185">Reference proteome</keyword>
<name>A0AAE1HYG0_9NEOP</name>
<sequence>MEQNGTKSSCFLYHFVQKGPIALCLHNWLRSDVVGRAMYSLPTSVDCEDISTGTVQMGEWRNDAARNLGVIRFVH</sequence>
<gene>
    <name evidence="1" type="ORF">KUF71_019514</name>
</gene>
<proteinExistence type="predicted"/>
<reference evidence="1" key="2">
    <citation type="journal article" date="2023" name="BMC Genomics">
        <title>Pest status, molecular evolution, and epigenetic factors derived from the genome assembly of Frankliniella fusca, a thysanopteran phytovirus vector.</title>
        <authorList>
            <person name="Catto M.A."/>
            <person name="Labadie P.E."/>
            <person name="Jacobson A.L."/>
            <person name="Kennedy G.G."/>
            <person name="Srinivasan R."/>
            <person name="Hunt B.G."/>
        </authorList>
    </citation>
    <scope>NUCLEOTIDE SEQUENCE</scope>
    <source>
        <strain evidence="1">PL_HMW_Pooled</strain>
    </source>
</reference>